<protein>
    <recommendedName>
        <fullName evidence="9">HTH myb-type domain-containing protein</fullName>
    </recommendedName>
</protein>
<feature type="region of interest" description="Disordered" evidence="6">
    <location>
        <begin position="311"/>
        <end position="346"/>
    </location>
</feature>
<evidence type="ECO:0000256" key="2">
    <source>
        <dbReference type="ARBA" id="ARBA00023015"/>
    </source>
</evidence>
<reference evidence="7 8" key="1">
    <citation type="journal article" date="2012" name="Genome Biol.">
        <title>Genome and low-iron response of an oceanic diatom adapted to chronic iron limitation.</title>
        <authorList>
            <person name="Lommer M."/>
            <person name="Specht M."/>
            <person name="Roy A.S."/>
            <person name="Kraemer L."/>
            <person name="Andreson R."/>
            <person name="Gutowska M.A."/>
            <person name="Wolf J."/>
            <person name="Bergner S.V."/>
            <person name="Schilhabel M.B."/>
            <person name="Klostermeier U.C."/>
            <person name="Beiko R.G."/>
            <person name="Rosenstiel P."/>
            <person name="Hippler M."/>
            <person name="Laroche J."/>
        </authorList>
    </citation>
    <scope>NUCLEOTIDE SEQUENCE [LARGE SCALE GENOMIC DNA]</scope>
    <source>
        <strain evidence="7 8">CCMP1005</strain>
    </source>
</reference>
<feature type="region of interest" description="Disordered" evidence="6">
    <location>
        <begin position="46"/>
        <end position="136"/>
    </location>
</feature>
<dbReference type="AlphaFoldDB" id="K0TB42"/>
<keyword evidence="5" id="KW-0539">Nucleus</keyword>
<feature type="compositionally biased region" description="Basic and acidic residues" evidence="6">
    <location>
        <begin position="105"/>
        <end position="120"/>
    </location>
</feature>
<dbReference type="InterPro" id="IPR009057">
    <property type="entry name" value="Homeodomain-like_sf"/>
</dbReference>
<evidence type="ECO:0000256" key="5">
    <source>
        <dbReference type="ARBA" id="ARBA00023242"/>
    </source>
</evidence>
<dbReference type="PANTHER" id="PTHR31312">
    <property type="entry name" value="TRANSCRIPTION ACTIVATOR GLK1"/>
    <property type="match status" value="1"/>
</dbReference>
<dbReference type="SUPFAM" id="SSF46689">
    <property type="entry name" value="Homeodomain-like"/>
    <property type="match status" value="1"/>
</dbReference>
<sequence length="568" mass="62276">MSASRQQGDDDGDPLSSSEEHPVCSSIANDRLRNATSNVLLGLANDMLQSSTPHHQTGSAGVPAAPPLDQESSAASRTSHRHQPPARGMMYLPIKPSTTRSALVPERRTATTKRSSDQDYKPNGAGGRKKTKKCSDKRWTKRFTWPEELHREFVSAIFDVGMKNASPSTVMEFMRPNPELTSERVKSHLQKYRLNRVKSRKEFLESFDTQLSNLSSKYGAVGDSEASQLSCGGPAAYCMHETMHGQDVGGDENSFCAPQQPSASVTSISDSRGEVSALTLPLLTADEREGPLGQSFSHLIGMFNALSEQLEMSRHRQQTPIQASEPRPPQRQAEPKHQPCQPTVEQTAAQAATLHVEDPCIEAVAAQVAATTQSFIPTEPSTHEQQEMHAPGVALPMPTSVTYQPASRQQQIPAPALPIQEIPNISRSPIQTTSSSERRVAHVYAREPSKRPLQRPDFAPRVNQGQTLQAQQDATDMRKEMQGLGTFQTRMRAMKNQELNKCRSASAPTGRPHSDSTFGGEDHAGPPPNNATQHPVDQSISTGVDIPTDFDFWNTENDDTIFSFLMAD</sequence>
<evidence type="ECO:0000256" key="3">
    <source>
        <dbReference type="ARBA" id="ARBA00023125"/>
    </source>
</evidence>
<keyword evidence="2" id="KW-0805">Transcription regulation</keyword>
<evidence type="ECO:0008006" key="9">
    <source>
        <dbReference type="Google" id="ProtNLM"/>
    </source>
</evidence>
<dbReference type="eggNOG" id="ENOG502S88Y">
    <property type="taxonomic scope" value="Eukaryota"/>
</dbReference>
<evidence type="ECO:0000256" key="4">
    <source>
        <dbReference type="ARBA" id="ARBA00023163"/>
    </source>
</evidence>
<dbReference type="InterPro" id="IPR006447">
    <property type="entry name" value="Myb_dom_plants"/>
</dbReference>
<name>K0TB42_THAOC</name>
<keyword evidence="3" id="KW-0238">DNA-binding</keyword>
<feature type="compositionally biased region" description="Polar residues" evidence="6">
    <location>
        <begin position="530"/>
        <end position="542"/>
    </location>
</feature>
<dbReference type="GO" id="GO:0003677">
    <property type="term" value="F:DNA binding"/>
    <property type="evidence" value="ECO:0007669"/>
    <property type="project" value="UniProtKB-KW"/>
</dbReference>
<dbReference type="GO" id="GO:0003700">
    <property type="term" value="F:DNA-binding transcription factor activity"/>
    <property type="evidence" value="ECO:0007669"/>
    <property type="project" value="InterPro"/>
</dbReference>
<dbReference type="InterPro" id="IPR044825">
    <property type="entry name" value="GLK1/2-like"/>
</dbReference>
<dbReference type="PANTHER" id="PTHR31312:SF1">
    <property type="entry name" value="TRANSCRIPTION ACTIVATOR GLK1"/>
    <property type="match status" value="1"/>
</dbReference>
<evidence type="ECO:0000256" key="1">
    <source>
        <dbReference type="ARBA" id="ARBA00004123"/>
    </source>
</evidence>
<feature type="region of interest" description="Disordered" evidence="6">
    <location>
        <begin position="249"/>
        <end position="271"/>
    </location>
</feature>
<keyword evidence="4" id="KW-0804">Transcription</keyword>
<accession>K0TB42</accession>
<dbReference type="EMBL" id="AGNL01002602">
    <property type="protein sequence ID" value="EJK75998.1"/>
    <property type="molecule type" value="Genomic_DNA"/>
</dbReference>
<dbReference type="Proteomes" id="UP000266841">
    <property type="component" value="Unassembled WGS sequence"/>
</dbReference>
<dbReference type="GO" id="GO:0045893">
    <property type="term" value="P:positive regulation of DNA-templated transcription"/>
    <property type="evidence" value="ECO:0007669"/>
    <property type="project" value="InterPro"/>
</dbReference>
<gene>
    <name evidence="7" type="ORF">THAOC_02259</name>
</gene>
<evidence type="ECO:0000256" key="6">
    <source>
        <dbReference type="SAM" id="MobiDB-lite"/>
    </source>
</evidence>
<comment type="subcellular location">
    <subcellularLocation>
        <location evidence="1">Nucleus</location>
    </subcellularLocation>
</comment>
<evidence type="ECO:0000313" key="8">
    <source>
        <dbReference type="Proteomes" id="UP000266841"/>
    </source>
</evidence>
<dbReference type="OrthoDB" id="60033at2759"/>
<evidence type="ECO:0000313" key="7">
    <source>
        <dbReference type="EMBL" id="EJK75998.1"/>
    </source>
</evidence>
<dbReference type="NCBIfam" id="TIGR01557">
    <property type="entry name" value="myb_SHAQKYF"/>
    <property type="match status" value="1"/>
</dbReference>
<feature type="region of interest" description="Disordered" evidence="6">
    <location>
        <begin position="1"/>
        <end position="32"/>
    </location>
</feature>
<feature type="compositionally biased region" description="Polar residues" evidence="6">
    <location>
        <begin position="256"/>
        <end position="270"/>
    </location>
</feature>
<dbReference type="FunFam" id="1.10.10.60:FF:000007">
    <property type="entry name" value="Two-component response regulator"/>
    <property type="match status" value="1"/>
</dbReference>
<dbReference type="Gene3D" id="1.10.10.60">
    <property type="entry name" value="Homeodomain-like"/>
    <property type="match status" value="1"/>
</dbReference>
<proteinExistence type="predicted"/>
<dbReference type="GO" id="GO:0005634">
    <property type="term" value="C:nucleus"/>
    <property type="evidence" value="ECO:0007669"/>
    <property type="project" value="UniProtKB-SubCell"/>
</dbReference>
<organism evidence="7 8">
    <name type="scientific">Thalassiosira oceanica</name>
    <name type="common">Marine diatom</name>
    <dbReference type="NCBI Taxonomy" id="159749"/>
    <lineage>
        <taxon>Eukaryota</taxon>
        <taxon>Sar</taxon>
        <taxon>Stramenopiles</taxon>
        <taxon>Ochrophyta</taxon>
        <taxon>Bacillariophyta</taxon>
        <taxon>Coscinodiscophyceae</taxon>
        <taxon>Thalassiosirophycidae</taxon>
        <taxon>Thalassiosirales</taxon>
        <taxon>Thalassiosiraceae</taxon>
        <taxon>Thalassiosira</taxon>
    </lineage>
</organism>
<comment type="caution">
    <text evidence="7">The sequence shown here is derived from an EMBL/GenBank/DDBJ whole genome shotgun (WGS) entry which is preliminary data.</text>
</comment>
<feature type="region of interest" description="Disordered" evidence="6">
    <location>
        <begin position="501"/>
        <end position="543"/>
    </location>
</feature>
<feature type="compositionally biased region" description="Polar residues" evidence="6">
    <location>
        <begin position="47"/>
        <end position="59"/>
    </location>
</feature>
<keyword evidence="8" id="KW-1185">Reference proteome</keyword>